<organism evidence="7 8">
    <name type="scientific">Gluconobacter wancherniae NBRC 103581</name>
    <dbReference type="NCBI Taxonomy" id="656744"/>
    <lineage>
        <taxon>Bacteria</taxon>
        <taxon>Pseudomonadati</taxon>
        <taxon>Pseudomonadota</taxon>
        <taxon>Alphaproteobacteria</taxon>
        <taxon>Acetobacterales</taxon>
        <taxon>Acetobacteraceae</taxon>
        <taxon>Gluconobacter</taxon>
    </lineage>
</organism>
<evidence type="ECO:0000313" key="8">
    <source>
        <dbReference type="Proteomes" id="UP000321230"/>
    </source>
</evidence>
<dbReference type="GO" id="GO:0046872">
    <property type="term" value="F:metal ion binding"/>
    <property type="evidence" value="ECO:0007669"/>
    <property type="project" value="UniProtKB-KW"/>
</dbReference>
<dbReference type="PANTHER" id="PTHR35008:SF4">
    <property type="entry name" value="BLL4482 PROTEIN"/>
    <property type="match status" value="1"/>
</dbReference>
<dbReference type="GO" id="GO:0020037">
    <property type="term" value="F:heme binding"/>
    <property type="evidence" value="ECO:0007669"/>
    <property type="project" value="InterPro"/>
</dbReference>
<keyword evidence="5" id="KW-0732">Signal</keyword>
<dbReference type="GO" id="GO:0009055">
    <property type="term" value="F:electron transfer activity"/>
    <property type="evidence" value="ECO:0007669"/>
    <property type="project" value="InterPro"/>
</dbReference>
<evidence type="ECO:0000256" key="2">
    <source>
        <dbReference type="ARBA" id="ARBA00022723"/>
    </source>
</evidence>
<dbReference type="Pfam" id="PF00034">
    <property type="entry name" value="Cytochrom_C"/>
    <property type="match status" value="1"/>
</dbReference>
<proteinExistence type="predicted"/>
<dbReference type="PANTHER" id="PTHR35008">
    <property type="entry name" value="BLL4482 PROTEIN-RELATED"/>
    <property type="match status" value="1"/>
</dbReference>
<keyword evidence="1 4" id="KW-0349">Heme</keyword>
<feature type="signal peptide" evidence="5">
    <location>
        <begin position="1"/>
        <end position="19"/>
    </location>
</feature>
<dbReference type="RefSeq" id="WP_146796841.1">
    <property type="nucleotide sequence ID" value="NZ_BARC01000006.1"/>
</dbReference>
<sequence length="150" mass="15951">MKYALIILGVTLVGKPAIAADGAALYGAHCAMCHQTEAQGVPEQFPPLKQRIGQIALMPNGKTYLEHVLLNGLHGPIIAAEHPYSGVMPPMNSLPDDEIAAVLTYVTSLGTTLPATTFTANDIATARAAPVKVKEILTERRKLNAERSLP</sequence>
<evidence type="ECO:0000256" key="1">
    <source>
        <dbReference type="ARBA" id="ARBA00022617"/>
    </source>
</evidence>
<feature type="domain" description="Cytochrome c" evidence="6">
    <location>
        <begin position="17"/>
        <end position="110"/>
    </location>
</feature>
<name>A0A511B373_9PROT</name>
<accession>A0A511B373</accession>
<comment type="caution">
    <text evidence="7">The sequence shown here is derived from an EMBL/GenBank/DDBJ whole genome shotgun (WGS) entry which is preliminary data.</text>
</comment>
<gene>
    <name evidence="7" type="ORF">GWA01_18830</name>
</gene>
<dbReference type="InterPro" id="IPR051459">
    <property type="entry name" value="Cytochrome_c-type_DH"/>
</dbReference>
<dbReference type="InterPro" id="IPR009056">
    <property type="entry name" value="Cyt_c-like_dom"/>
</dbReference>
<dbReference type="PROSITE" id="PS51007">
    <property type="entry name" value="CYTC"/>
    <property type="match status" value="1"/>
</dbReference>
<reference evidence="7 8" key="1">
    <citation type="submission" date="2019-07" db="EMBL/GenBank/DDBJ databases">
        <title>Whole genome shotgun sequence of Gluconobacter wancherniae NBRC 103581.</title>
        <authorList>
            <person name="Hosoyama A."/>
            <person name="Uohara A."/>
            <person name="Ohji S."/>
            <person name="Ichikawa N."/>
        </authorList>
    </citation>
    <scope>NUCLEOTIDE SEQUENCE [LARGE SCALE GENOMIC DNA]</scope>
    <source>
        <strain evidence="7 8">NBRC 103581</strain>
    </source>
</reference>
<dbReference type="OrthoDB" id="70223at2"/>
<keyword evidence="8" id="KW-1185">Reference proteome</keyword>
<dbReference type="InterPro" id="IPR036909">
    <property type="entry name" value="Cyt_c-like_dom_sf"/>
</dbReference>
<protein>
    <recommendedName>
        <fullName evidence="6">Cytochrome c domain-containing protein</fullName>
    </recommendedName>
</protein>
<evidence type="ECO:0000259" key="6">
    <source>
        <dbReference type="PROSITE" id="PS51007"/>
    </source>
</evidence>
<evidence type="ECO:0000256" key="3">
    <source>
        <dbReference type="ARBA" id="ARBA00023004"/>
    </source>
</evidence>
<evidence type="ECO:0000256" key="5">
    <source>
        <dbReference type="SAM" id="SignalP"/>
    </source>
</evidence>
<feature type="chain" id="PRO_5021944314" description="Cytochrome c domain-containing protein" evidence="5">
    <location>
        <begin position="20"/>
        <end position="150"/>
    </location>
</feature>
<keyword evidence="2 4" id="KW-0479">Metal-binding</keyword>
<dbReference type="SUPFAM" id="SSF46626">
    <property type="entry name" value="Cytochrome c"/>
    <property type="match status" value="1"/>
</dbReference>
<dbReference type="Proteomes" id="UP000321230">
    <property type="component" value="Unassembled WGS sequence"/>
</dbReference>
<keyword evidence="3 4" id="KW-0408">Iron</keyword>
<dbReference type="AlphaFoldDB" id="A0A511B373"/>
<evidence type="ECO:0000256" key="4">
    <source>
        <dbReference type="PROSITE-ProRule" id="PRU00433"/>
    </source>
</evidence>
<dbReference type="EMBL" id="BJUZ01000002">
    <property type="protein sequence ID" value="GEK94113.1"/>
    <property type="molecule type" value="Genomic_DNA"/>
</dbReference>
<evidence type="ECO:0000313" key="7">
    <source>
        <dbReference type="EMBL" id="GEK94113.1"/>
    </source>
</evidence>
<dbReference type="Gene3D" id="1.10.760.10">
    <property type="entry name" value="Cytochrome c-like domain"/>
    <property type="match status" value="1"/>
</dbReference>